<dbReference type="InterPro" id="IPR001387">
    <property type="entry name" value="Cro/C1-type_HTH"/>
</dbReference>
<dbReference type="AlphaFoldDB" id="A0A9D2LK10"/>
<name>A0A9D2LK10_9FIRM</name>
<dbReference type="Gene3D" id="1.10.260.40">
    <property type="entry name" value="lambda repressor-like DNA-binding domains"/>
    <property type="match status" value="1"/>
</dbReference>
<proteinExistence type="predicted"/>
<keyword evidence="1" id="KW-0238">DNA-binding</keyword>
<dbReference type="Pfam" id="PF01381">
    <property type="entry name" value="HTH_3"/>
    <property type="match status" value="1"/>
</dbReference>
<dbReference type="SMART" id="SM00530">
    <property type="entry name" value="HTH_XRE"/>
    <property type="match status" value="1"/>
</dbReference>
<evidence type="ECO:0000256" key="1">
    <source>
        <dbReference type="ARBA" id="ARBA00023125"/>
    </source>
</evidence>
<evidence type="ECO:0000313" key="3">
    <source>
        <dbReference type="EMBL" id="HJB13992.1"/>
    </source>
</evidence>
<dbReference type="PROSITE" id="PS50943">
    <property type="entry name" value="HTH_CROC1"/>
    <property type="match status" value="1"/>
</dbReference>
<dbReference type="CDD" id="cd00093">
    <property type="entry name" value="HTH_XRE"/>
    <property type="match status" value="1"/>
</dbReference>
<comment type="caution">
    <text evidence="3">The sequence shown here is derived from an EMBL/GenBank/DDBJ whole genome shotgun (WGS) entry which is preliminary data.</text>
</comment>
<dbReference type="PANTHER" id="PTHR46558:SF13">
    <property type="entry name" value="HTH-TYPE TRANSCRIPTIONAL REGULATOR IMMR"/>
    <property type="match status" value="1"/>
</dbReference>
<dbReference type="SUPFAM" id="SSF47413">
    <property type="entry name" value="lambda repressor-like DNA-binding domains"/>
    <property type="match status" value="1"/>
</dbReference>
<reference evidence="3" key="2">
    <citation type="submission" date="2021-04" db="EMBL/GenBank/DDBJ databases">
        <authorList>
            <person name="Gilroy R."/>
        </authorList>
    </citation>
    <scope>NUCLEOTIDE SEQUENCE</scope>
    <source>
        <strain evidence="3">ChiBcec18-1249</strain>
    </source>
</reference>
<accession>A0A9D2LK10</accession>
<dbReference type="PANTHER" id="PTHR46558">
    <property type="entry name" value="TRACRIPTIONAL REGULATORY PROTEIN-RELATED-RELATED"/>
    <property type="match status" value="1"/>
</dbReference>
<dbReference type="Pfam" id="PF12674">
    <property type="entry name" value="Zn_ribbon_2"/>
    <property type="match status" value="1"/>
</dbReference>
<evidence type="ECO:0000313" key="4">
    <source>
        <dbReference type="Proteomes" id="UP000823824"/>
    </source>
</evidence>
<dbReference type="Proteomes" id="UP000823824">
    <property type="component" value="Unassembled WGS sequence"/>
</dbReference>
<feature type="domain" description="HTH cro/C1-type" evidence="2">
    <location>
        <begin position="9"/>
        <end position="61"/>
    </location>
</feature>
<dbReference type="InterPro" id="IPR025868">
    <property type="entry name" value="Zn_ribbon_dom_put"/>
</dbReference>
<gene>
    <name evidence="3" type="ORF">H9787_09820</name>
</gene>
<dbReference type="GO" id="GO:0003677">
    <property type="term" value="F:DNA binding"/>
    <property type="evidence" value="ECO:0007669"/>
    <property type="project" value="UniProtKB-KW"/>
</dbReference>
<organism evidence="3 4">
    <name type="scientific">Candidatus Oscillibacter excrementigallinarum</name>
    <dbReference type="NCBI Taxonomy" id="2838716"/>
    <lineage>
        <taxon>Bacteria</taxon>
        <taxon>Bacillati</taxon>
        <taxon>Bacillota</taxon>
        <taxon>Clostridia</taxon>
        <taxon>Eubacteriales</taxon>
        <taxon>Oscillospiraceae</taxon>
        <taxon>Oscillibacter</taxon>
    </lineage>
</organism>
<dbReference type="EMBL" id="DWZJ01000089">
    <property type="protein sequence ID" value="HJB13992.1"/>
    <property type="molecule type" value="Genomic_DNA"/>
</dbReference>
<protein>
    <submittedName>
        <fullName evidence="3">Helix-turn-helix domain-containing protein</fullName>
    </submittedName>
</protein>
<dbReference type="InterPro" id="IPR010982">
    <property type="entry name" value="Lambda_DNA-bd_dom_sf"/>
</dbReference>
<reference evidence="3" key="1">
    <citation type="journal article" date="2021" name="PeerJ">
        <title>Extensive microbial diversity within the chicken gut microbiome revealed by metagenomics and culture.</title>
        <authorList>
            <person name="Gilroy R."/>
            <person name="Ravi A."/>
            <person name="Getino M."/>
            <person name="Pursley I."/>
            <person name="Horton D.L."/>
            <person name="Alikhan N.F."/>
            <person name="Baker D."/>
            <person name="Gharbi K."/>
            <person name="Hall N."/>
            <person name="Watson M."/>
            <person name="Adriaenssens E.M."/>
            <person name="Foster-Nyarko E."/>
            <person name="Jarju S."/>
            <person name="Secka A."/>
            <person name="Antonio M."/>
            <person name="Oren A."/>
            <person name="Chaudhuri R.R."/>
            <person name="La Ragione R."/>
            <person name="Hildebrand F."/>
            <person name="Pallen M.J."/>
        </authorList>
    </citation>
    <scope>NUCLEOTIDE SEQUENCE</scope>
    <source>
        <strain evidence="3">ChiBcec18-1249</strain>
    </source>
</reference>
<evidence type="ECO:0000259" key="2">
    <source>
        <dbReference type="PROSITE" id="PS50943"/>
    </source>
</evidence>
<sequence>MEFHEVFTRLRQQAGLSQSEVAERLFVTRQAVSRWERGETLPEVETLQALSRLFGVSINTLLGSPRTLICQSCGMPLTDDILARDRDGSLNERYCMWCWDGEGFAQDCTLEEMVEHCLPHMPLGQTDPEACRTYLRDLLPTLGRWKETT</sequence>